<dbReference type="Gene3D" id="2.130.10.10">
    <property type="entry name" value="YVTN repeat-like/Quinoprotein amine dehydrogenase"/>
    <property type="match status" value="1"/>
</dbReference>
<organism evidence="1">
    <name type="scientific">viral metagenome</name>
    <dbReference type="NCBI Taxonomy" id="1070528"/>
    <lineage>
        <taxon>unclassified sequences</taxon>
        <taxon>metagenomes</taxon>
        <taxon>organismal metagenomes</taxon>
    </lineage>
</organism>
<protein>
    <submittedName>
        <fullName evidence="1">Uncharacterized protein</fullName>
    </submittedName>
</protein>
<dbReference type="AlphaFoldDB" id="A0A6C0EL85"/>
<dbReference type="InterPro" id="IPR015943">
    <property type="entry name" value="WD40/YVTN_repeat-like_dom_sf"/>
</dbReference>
<dbReference type="EMBL" id="MN738888">
    <property type="protein sequence ID" value="QHT29954.1"/>
    <property type="molecule type" value="Genomic_DNA"/>
</dbReference>
<dbReference type="SUPFAM" id="SSF63829">
    <property type="entry name" value="Calcium-dependent phosphotriesterase"/>
    <property type="match status" value="1"/>
</dbReference>
<dbReference type="InterPro" id="IPR013320">
    <property type="entry name" value="ConA-like_dom_sf"/>
</dbReference>
<sequence>MNSTPTVTTWTDKSGQGNNVTGTATYSSGTMTFNGSTQAFSNTAYVFPSNAYSMFAVYSNTTAPGATSYMNVVYGNGGYPMLGVYGSSKFVSARSVVANTGALSPNIVASNVLVGATYTPSTFSPFINGSAETTLAGTTLAATGIYVGGPTNYFNGSVSEILIYSATLTQTQRQTVEGYLAWKWGINPSLPAIHPFYSLPAFSRPFGPLDIPGCALWLDATDSSTITLSGSSVIAWKDKSSNALTFSTVGTSSFLTVTSNINGRQTLYFNNIAADNVGILGTVTQTSTVNVFVVWQHLTQRSGSYRNIVGWQMSTLTYPGALNFGYPFNPNNAVGFWDTANGAPTSTQAVTVSSNYLGFFSLSGPTLGLNGATPTSYSASYSSNWTTLYIGGTPAYGQTVSMYLGEVVIFSNTLTTNQRQSVEGYLAAKWGLLSSVVSGHPFKSIPPSTSQPPQFQEVTPGNWKYDWQPYLSNLAAANSSGLTITTANITGGATYSGGWWGGVLAPNGNIYFCPVGATNILVLNPTTGVTSNLTGGATYTGGWSGGVLAPNGNIYFAPLNAPNVLVLNPTTGVTSNLTGGATYTTGGWSGGVLAPNGNIYFTPYQSTNTLVLNPTTGVTSNLTGGGTYNASYGYFGSVLAPNGNIYFCPLNSSSILFLNPNTGVTSNITGGATYTLGNAWIGGVLHPNGKIYFTPYSATNILVLDPATGVTSNLTGGATFTGNQGWSGGVLGPDGNIYFTPYQATNILVLNPTTGVTSNLTGGGTYNATGWFGGGTLAPNGNVYFSPTSATNIMRLNFAGLSQLPSSNYCLSAWTNKR</sequence>
<accession>A0A6C0EL85</accession>
<dbReference type="SUPFAM" id="SSF49899">
    <property type="entry name" value="Concanavalin A-like lectins/glucanases"/>
    <property type="match status" value="1"/>
</dbReference>
<proteinExistence type="predicted"/>
<reference evidence="1" key="1">
    <citation type="journal article" date="2020" name="Nature">
        <title>Giant virus diversity and host interactions through global metagenomics.</title>
        <authorList>
            <person name="Schulz F."/>
            <person name="Roux S."/>
            <person name="Paez-Espino D."/>
            <person name="Jungbluth S."/>
            <person name="Walsh D.A."/>
            <person name="Denef V.J."/>
            <person name="McMahon K.D."/>
            <person name="Konstantinidis K.T."/>
            <person name="Eloe-Fadrosh E.A."/>
            <person name="Kyrpides N.C."/>
            <person name="Woyke T."/>
        </authorList>
    </citation>
    <scope>NUCLEOTIDE SEQUENCE</scope>
    <source>
        <strain evidence="1">GVMAG-M-3300009068-25</strain>
    </source>
</reference>
<dbReference type="SUPFAM" id="SSF63825">
    <property type="entry name" value="YWTD domain"/>
    <property type="match status" value="1"/>
</dbReference>
<name>A0A6C0EL85_9ZZZZ</name>
<evidence type="ECO:0000313" key="1">
    <source>
        <dbReference type="EMBL" id="QHT29954.1"/>
    </source>
</evidence>